<dbReference type="RefSeq" id="WP_216480576.1">
    <property type="nucleotide sequence ID" value="NZ_JAHLQJ010000020.1"/>
</dbReference>
<dbReference type="InterPro" id="IPR004089">
    <property type="entry name" value="MCPsignal_dom"/>
</dbReference>
<dbReference type="Pfam" id="PF00015">
    <property type="entry name" value="MCPsignal"/>
    <property type="match status" value="1"/>
</dbReference>
<dbReference type="InterPro" id="IPR013655">
    <property type="entry name" value="PAS_fold_3"/>
</dbReference>
<dbReference type="SMART" id="SM00283">
    <property type="entry name" value="MA"/>
    <property type="match status" value="1"/>
</dbReference>
<evidence type="ECO:0000313" key="5">
    <source>
        <dbReference type="EMBL" id="MBU5674006.1"/>
    </source>
</evidence>
<keyword evidence="1 2" id="KW-0807">Transducer</keyword>
<comment type="caution">
    <text evidence="5">The sequence shown here is derived from an EMBL/GenBank/DDBJ whole genome shotgun (WGS) entry which is preliminary data.</text>
</comment>
<gene>
    <name evidence="5" type="ORF">KQJ23_19395</name>
</gene>
<feature type="domain" description="PAC" evidence="4">
    <location>
        <begin position="73"/>
        <end position="128"/>
    </location>
</feature>
<dbReference type="PROSITE" id="PS50111">
    <property type="entry name" value="CHEMOTAXIS_TRANSDUC_2"/>
    <property type="match status" value="1"/>
</dbReference>
<proteinExistence type="predicted"/>
<dbReference type="PROSITE" id="PS50113">
    <property type="entry name" value="PAC"/>
    <property type="match status" value="1"/>
</dbReference>
<dbReference type="Pfam" id="PF08447">
    <property type="entry name" value="PAS_3"/>
    <property type="match status" value="1"/>
</dbReference>
<dbReference type="InterPro" id="IPR000700">
    <property type="entry name" value="PAS-assoc_C"/>
</dbReference>
<evidence type="ECO:0000256" key="2">
    <source>
        <dbReference type="PROSITE-ProRule" id="PRU00284"/>
    </source>
</evidence>
<evidence type="ECO:0000256" key="1">
    <source>
        <dbReference type="ARBA" id="ARBA00023224"/>
    </source>
</evidence>
<protein>
    <submittedName>
        <fullName evidence="5">PAS domain S-box protein</fullName>
    </submittedName>
</protein>
<evidence type="ECO:0000313" key="6">
    <source>
        <dbReference type="Proteomes" id="UP000743001"/>
    </source>
</evidence>
<dbReference type="PANTHER" id="PTHR32089">
    <property type="entry name" value="METHYL-ACCEPTING CHEMOTAXIS PROTEIN MCPB"/>
    <property type="match status" value="1"/>
</dbReference>
<dbReference type="CDD" id="cd00130">
    <property type="entry name" value="PAS"/>
    <property type="match status" value="1"/>
</dbReference>
<evidence type="ECO:0000259" key="4">
    <source>
        <dbReference type="PROSITE" id="PS50113"/>
    </source>
</evidence>
<organism evidence="5 6">
    <name type="scientific">Paenibacillus brevis</name>
    <dbReference type="NCBI Taxonomy" id="2841508"/>
    <lineage>
        <taxon>Bacteria</taxon>
        <taxon>Bacillati</taxon>
        <taxon>Bacillota</taxon>
        <taxon>Bacilli</taxon>
        <taxon>Bacillales</taxon>
        <taxon>Paenibacillaceae</taxon>
        <taxon>Paenibacillus</taxon>
    </lineage>
</organism>
<reference evidence="5 6" key="1">
    <citation type="submission" date="2021-06" db="EMBL/GenBank/DDBJ databases">
        <authorList>
            <person name="Sun Q."/>
            <person name="Li D."/>
        </authorList>
    </citation>
    <scope>NUCLEOTIDE SEQUENCE [LARGE SCALE GENOMIC DNA]</scope>
    <source>
        <strain evidence="5 6">MSJ-6</strain>
    </source>
</reference>
<keyword evidence="6" id="KW-1185">Reference proteome</keyword>
<dbReference type="NCBIfam" id="TIGR00229">
    <property type="entry name" value="sensory_box"/>
    <property type="match status" value="1"/>
</dbReference>
<name>A0ABS6FVR1_9BACL</name>
<dbReference type="PANTHER" id="PTHR32089:SF112">
    <property type="entry name" value="LYSOZYME-LIKE PROTEIN-RELATED"/>
    <property type="match status" value="1"/>
</dbReference>
<feature type="domain" description="Methyl-accepting transducer" evidence="3">
    <location>
        <begin position="100"/>
        <end position="295"/>
    </location>
</feature>
<evidence type="ECO:0000259" key="3">
    <source>
        <dbReference type="PROSITE" id="PS50111"/>
    </source>
</evidence>
<dbReference type="InterPro" id="IPR000014">
    <property type="entry name" value="PAS"/>
</dbReference>
<sequence length="295" mass="33159">MMDEEMLRALNQNLAIIRFGIDRKVAYVNEIFANTMGYSVEELQNMQHSDFCFDSFSKSPAYEEFWFSLLSGQSFQDKVERKNARGETVWLEATYMPIYDEQHTNIVGVSKVSTDITKRQQSLSTVVEELSSTSLDLNRRAESGVERSRELLHSVDRIAEVSENNTAALEELQGQAKAIQGVVQTIRDIASQTNLLALNAAIEAAHAGEYGRGFNIVAEEVRKLSNEVSESIAQIQSTVLGITQDIFGISEGITRVQSSVEESQRQIRVTMEDFDNIVRFSEKLEDQAKNVAENI</sequence>
<dbReference type="EMBL" id="JAHLQJ010000020">
    <property type="protein sequence ID" value="MBU5674006.1"/>
    <property type="molecule type" value="Genomic_DNA"/>
</dbReference>
<accession>A0ABS6FVR1</accession>
<dbReference type="Proteomes" id="UP000743001">
    <property type="component" value="Unassembled WGS sequence"/>
</dbReference>